<organism evidence="1 2">
    <name type="scientific">Vermiconidia calcicola</name>
    <dbReference type="NCBI Taxonomy" id="1690605"/>
    <lineage>
        <taxon>Eukaryota</taxon>
        <taxon>Fungi</taxon>
        <taxon>Dikarya</taxon>
        <taxon>Ascomycota</taxon>
        <taxon>Pezizomycotina</taxon>
        <taxon>Dothideomycetes</taxon>
        <taxon>Dothideomycetidae</taxon>
        <taxon>Mycosphaerellales</taxon>
        <taxon>Extremaceae</taxon>
        <taxon>Vermiconidia</taxon>
    </lineage>
</organism>
<evidence type="ECO:0000313" key="2">
    <source>
        <dbReference type="Proteomes" id="UP001281147"/>
    </source>
</evidence>
<name>A0ACC3ND43_9PEZI</name>
<evidence type="ECO:0000313" key="1">
    <source>
        <dbReference type="EMBL" id="KAK3714467.1"/>
    </source>
</evidence>
<dbReference type="EMBL" id="JAUTXU010000055">
    <property type="protein sequence ID" value="KAK3714467.1"/>
    <property type="molecule type" value="Genomic_DNA"/>
</dbReference>
<comment type="caution">
    <text evidence="1">The sequence shown here is derived from an EMBL/GenBank/DDBJ whole genome shotgun (WGS) entry which is preliminary data.</text>
</comment>
<protein>
    <submittedName>
        <fullName evidence="1">Uncharacterized protein</fullName>
    </submittedName>
</protein>
<sequence length="413" mass="43582">MLSFFLLFGTQVRAAQPHQKRAEDGKPRHKHDKTSSVAGWTDISTSFFTPTTTLTLTTTTSPISMSTTLSPTLNSTSALAYGSEEQTIVIDPSFTLPSTTTLTSTTSIIADITTAPDATAATYANKVTVSQTTSVWLPPDNYGTCYTMLGGVPFGVPFSNAEQQLTPGCGSLFARISSCYQAHQPWEDPYNSVQSEGFRSCMCAIDPSDREIFDVENSPLVANFTSCAACLSGGMPASAEMVEKLQLFDNFCRSQNPLAFEFLRSLSSWLSALNSHATLTSLPLADVTTIVPALASLYTIEPPLANLAYGSNAPPGGSLAAVTPSMTTFTDGEVTVTELVTWLPTDPGETFVAAEASKSEALAVESKLDGMNWCKGRGPCSLSGGGGLTRGQPGLVVLLVCGGVMIVLVLGGW</sequence>
<keyword evidence="2" id="KW-1185">Reference proteome</keyword>
<reference evidence="1" key="1">
    <citation type="submission" date="2023-07" db="EMBL/GenBank/DDBJ databases">
        <title>Black Yeasts Isolated from many extreme environments.</title>
        <authorList>
            <person name="Coleine C."/>
            <person name="Stajich J.E."/>
            <person name="Selbmann L."/>
        </authorList>
    </citation>
    <scope>NUCLEOTIDE SEQUENCE</scope>
    <source>
        <strain evidence="1">CCFEE 5714</strain>
    </source>
</reference>
<gene>
    <name evidence="1" type="ORF">LTR37_007773</name>
</gene>
<proteinExistence type="predicted"/>
<dbReference type="Proteomes" id="UP001281147">
    <property type="component" value="Unassembled WGS sequence"/>
</dbReference>
<accession>A0ACC3ND43</accession>